<dbReference type="InterPro" id="IPR046865">
    <property type="entry name" value="FapA_b_solenoid"/>
</dbReference>
<dbReference type="Proteomes" id="UP000516046">
    <property type="component" value="Chromosome"/>
</dbReference>
<gene>
    <name evidence="4" type="ORF">H6X83_03350</name>
</gene>
<dbReference type="InterPro" id="IPR005646">
    <property type="entry name" value="FapA"/>
</dbReference>
<dbReference type="PANTHER" id="PTHR38032:SF1">
    <property type="entry name" value="RNA-BINDING PROTEIN KHPB N-TERMINAL DOMAIN-CONTAINING PROTEIN"/>
    <property type="match status" value="1"/>
</dbReference>
<sequence length="585" mass="64546">MKGRTEREEDSKEGNENFLFSLYQKFKKHEKNKNDEAETNAENEQDTLTELSEEPMAETTERQPFSLLALQQMSLDCAQKYGFSPREPCIESFLGDFVPDNKEVEDLLQNLDREAQNVLQAVEKTADVEPRPKVNGRVLIYISQDGMQAWAFVFPPLFGGEPVNHEEVLNAMHIMQVKAGIDEDAVSKLTQESVWLHLIRIAAGTAPENGIDGRIEEVIPHTVGTPYMESSSDIVDYKNLNWIVHVQEKEVICKIIPPTPGKPGISVLGKEIPCTSGKKPPLPVGKNTQLSEDGTEIIAKTDGQIFYENDQYRVTDVIQIKGDVDLSTGNIDVKGNVFVQGNVRDGFWVKATGDVNISGSVGAATVQAGGSLFVRSGINGSDQGRLQAGGDVKCRYIESAEVQAGGSVFADSISNSNISCNGSAVVESGHGVIVGGSITAMEEIRAKEVGNERGLVTRLNLERTPEHIAQKTRVTKEYETVKEQVQTAKAQLKALDKSDDPEIVKAVKDIHFRLSIFLVKQDKLKQQMDEIQAREEKLSYAKMKISTLYPTVAARINGISRLIISEETNCLIFQSDTDLEIGRFS</sequence>
<dbReference type="InterPro" id="IPR046866">
    <property type="entry name" value="FapA_N"/>
</dbReference>
<evidence type="ECO:0000256" key="2">
    <source>
        <dbReference type="SAM" id="MobiDB-lite"/>
    </source>
</evidence>
<dbReference type="AlphaFoldDB" id="A0A7G9WJ31"/>
<evidence type="ECO:0000256" key="1">
    <source>
        <dbReference type="SAM" id="Coils"/>
    </source>
</evidence>
<evidence type="ECO:0000313" key="4">
    <source>
        <dbReference type="EMBL" id="QNO18693.1"/>
    </source>
</evidence>
<evidence type="ECO:0000313" key="5">
    <source>
        <dbReference type="Proteomes" id="UP000516046"/>
    </source>
</evidence>
<feature type="region of interest" description="Disordered" evidence="2">
    <location>
        <begin position="29"/>
        <end position="48"/>
    </location>
</feature>
<organism evidence="4 5">
    <name type="scientific">Caproicibacterium amylolyticum</name>
    <dbReference type="NCBI Taxonomy" id="2766537"/>
    <lineage>
        <taxon>Bacteria</taxon>
        <taxon>Bacillati</taxon>
        <taxon>Bacillota</taxon>
        <taxon>Clostridia</taxon>
        <taxon>Eubacteriales</taxon>
        <taxon>Oscillospiraceae</taxon>
        <taxon>Caproicibacterium</taxon>
    </lineage>
</organism>
<feature type="coiled-coil region" evidence="1">
    <location>
        <begin position="471"/>
        <end position="498"/>
    </location>
</feature>
<dbReference type="KEGG" id="caml:H6X83_03350"/>
<keyword evidence="1" id="KW-0175">Coiled coil</keyword>
<dbReference type="EMBL" id="CP060696">
    <property type="protein sequence ID" value="QNO18693.1"/>
    <property type="molecule type" value="Genomic_DNA"/>
</dbReference>
<feature type="compositionally biased region" description="Acidic residues" evidence="2">
    <location>
        <begin position="37"/>
        <end position="48"/>
    </location>
</feature>
<name>A0A7G9WJ31_9FIRM</name>
<dbReference type="Pfam" id="PF20250">
    <property type="entry name" value="FapA_N"/>
    <property type="match status" value="1"/>
</dbReference>
<evidence type="ECO:0000259" key="3">
    <source>
        <dbReference type="Pfam" id="PF20250"/>
    </source>
</evidence>
<protein>
    <submittedName>
        <fullName evidence="4">DUF342 domain-containing protein</fullName>
    </submittedName>
</protein>
<proteinExistence type="predicted"/>
<dbReference type="RefSeq" id="WP_212507761.1">
    <property type="nucleotide sequence ID" value="NZ_CP060696.1"/>
</dbReference>
<feature type="domain" description="Flagellar Assembly Protein A N-terminal region" evidence="3">
    <location>
        <begin position="139"/>
        <end position="309"/>
    </location>
</feature>
<reference evidence="4 5" key="1">
    <citation type="submission" date="2020-08" db="EMBL/GenBank/DDBJ databases">
        <authorList>
            <person name="Ren C."/>
            <person name="Gu Y."/>
            <person name="Xu Y."/>
        </authorList>
    </citation>
    <scope>NUCLEOTIDE SEQUENCE [LARGE SCALE GENOMIC DNA]</scope>
    <source>
        <strain evidence="4 5">LBM18003</strain>
    </source>
</reference>
<dbReference type="Pfam" id="PF03961">
    <property type="entry name" value="FapA"/>
    <property type="match status" value="1"/>
</dbReference>
<feature type="coiled-coil region" evidence="1">
    <location>
        <begin position="101"/>
        <end position="128"/>
    </location>
</feature>
<dbReference type="PANTHER" id="PTHR38032">
    <property type="entry name" value="POLYMERASE-RELATED"/>
    <property type="match status" value="1"/>
</dbReference>
<keyword evidence="5" id="KW-1185">Reference proteome</keyword>
<accession>A0A7G9WJ31</accession>